<dbReference type="InterPro" id="IPR003256">
    <property type="entry name" value="Ribosomal_uL24"/>
</dbReference>
<dbReference type="HAMAP" id="MF_01326_B">
    <property type="entry name" value="Ribosomal_uL24_B"/>
    <property type="match status" value="1"/>
</dbReference>
<dbReference type="Gene3D" id="2.30.30.30">
    <property type="match status" value="1"/>
</dbReference>
<dbReference type="InterPro" id="IPR036312">
    <property type="entry name" value="Bifun_inhib/LTP/seed_sf"/>
</dbReference>
<dbReference type="InterPro" id="IPR005825">
    <property type="entry name" value="Ribosomal_uL24_CS"/>
</dbReference>
<dbReference type="Proteomes" id="UP000239757">
    <property type="component" value="Unassembled WGS sequence"/>
</dbReference>
<evidence type="ECO:0000256" key="5">
    <source>
        <dbReference type="SAM" id="MobiDB-lite"/>
    </source>
</evidence>
<evidence type="ECO:0000313" key="9">
    <source>
        <dbReference type="EMBL" id="PPS07744.1"/>
    </source>
</evidence>
<dbReference type="Gene3D" id="1.10.110.10">
    <property type="entry name" value="Plant lipid-transfer and hydrophobic proteins"/>
    <property type="match status" value="1"/>
</dbReference>
<gene>
    <name evidence="9" type="ORF">GOBAR_AA12904</name>
</gene>
<name>A0A2P5XWP4_GOSBA</name>
<dbReference type="InterPro" id="IPR014722">
    <property type="entry name" value="Rib_uL2_dom2"/>
</dbReference>
<feature type="signal peptide" evidence="6">
    <location>
        <begin position="1"/>
        <end position="23"/>
    </location>
</feature>
<dbReference type="OrthoDB" id="359154at2759"/>
<feature type="compositionally biased region" description="Low complexity" evidence="5">
    <location>
        <begin position="177"/>
        <end position="188"/>
    </location>
</feature>
<dbReference type="Pfam" id="PF14368">
    <property type="entry name" value="LTP_2"/>
    <property type="match status" value="1"/>
</dbReference>
<feature type="region of interest" description="Disordered" evidence="5">
    <location>
        <begin position="177"/>
        <end position="213"/>
    </location>
</feature>
<dbReference type="CDD" id="cd00010">
    <property type="entry name" value="AAI_LTSS"/>
    <property type="match status" value="1"/>
</dbReference>
<dbReference type="GO" id="GO:0006412">
    <property type="term" value="P:translation"/>
    <property type="evidence" value="ECO:0007669"/>
    <property type="project" value="InterPro"/>
</dbReference>
<keyword evidence="2 4" id="KW-0689">Ribosomal protein</keyword>
<dbReference type="SUPFAM" id="SSF47699">
    <property type="entry name" value="Bifunctional inhibitor/lipid-transfer protein/seed storage 2S albumin"/>
    <property type="match status" value="1"/>
</dbReference>
<feature type="domain" description="Bifunctional inhibitor/plant lipid transfer protein/seed storage helical" evidence="7">
    <location>
        <begin position="29"/>
        <end position="109"/>
    </location>
</feature>
<comment type="similarity">
    <text evidence="1 4">Belongs to the universal ribosomal protein uL24 family.</text>
</comment>
<evidence type="ECO:0008006" key="11">
    <source>
        <dbReference type="Google" id="ProtNLM"/>
    </source>
</evidence>
<dbReference type="Pfam" id="PF17136">
    <property type="entry name" value="ribosomal_L24"/>
    <property type="match status" value="1"/>
</dbReference>
<evidence type="ECO:0000259" key="7">
    <source>
        <dbReference type="SMART" id="SM00499"/>
    </source>
</evidence>
<keyword evidence="6" id="KW-0732">Signal</keyword>
<dbReference type="GO" id="GO:0005840">
    <property type="term" value="C:ribosome"/>
    <property type="evidence" value="ECO:0007669"/>
    <property type="project" value="UniProtKB-KW"/>
</dbReference>
<dbReference type="NCBIfam" id="TIGR01079">
    <property type="entry name" value="rplX_bact"/>
    <property type="match status" value="1"/>
</dbReference>
<dbReference type="PROSITE" id="PS01108">
    <property type="entry name" value="RIBOSOMAL_L24"/>
    <property type="match status" value="1"/>
</dbReference>
<dbReference type="GO" id="GO:1990904">
    <property type="term" value="C:ribonucleoprotein complex"/>
    <property type="evidence" value="ECO:0007669"/>
    <property type="project" value="UniProtKB-KW"/>
</dbReference>
<evidence type="ECO:0000256" key="3">
    <source>
        <dbReference type="ARBA" id="ARBA00023274"/>
    </source>
</evidence>
<dbReference type="SUPFAM" id="SSF50104">
    <property type="entry name" value="Translation proteins SH3-like domain"/>
    <property type="match status" value="1"/>
</dbReference>
<dbReference type="InterPro" id="IPR057264">
    <property type="entry name" value="Ribosomal_uL24_C"/>
</dbReference>
<evidence type="ECO:0000256" key="2">
    <source>
        <dbReference type="ARBA" id="ARBA00022980"/>
    </source>
</evidence>
<dbReference type="GO" id="GO:0003723">
    <property type="term" value="F:RNA binding"/>
    <property type="evidence" value="ECO:0007669"/>
    <property type="project" value="InterPro"/>
</dbReference>
<feature type="domain" description="KOW" evidence="8">
    <location>
        <begin position="260"/>
        <end position="287"/>
    </location>
</feature>
<accession>A0A2P5XWP4</accession>
<dbReference type="GO" id="GO:0003735">
    <property type="term" value="F:structural constituent of ribosome"/>
    <property type="evidence" value="ECO:0007669"/>
    <property type="project" value="InterPro"/>
</dbReference>
<dbReference type="InterPro" id="IPR008991">
    <property type="entry name" value="Translation_prot_SH3-like_sf"/>
</dbReference>
<evidence type="ECO:0000256" key="6">
    <source>
        <dbReference type="SAM" id="SignalP"/>
    </source>
</evidence>
<dbReference type="EMBL" id="KZ664105">
    <property type="protein sequence ID" value="PPS07744.1"/>
    <property type="molecule type" value="Genomic_DNA"/>
</dbReference>
<dbReference type="InterPro" id="IPR016140">
    <property type="entry name" value="Bifunc_inhib/LTP/seed_store"/>
</dbReference>
<dbReference type="Pfam" id="PF00467">
    <property type="entry name" value="KOW"/>
    <property type="match status" value="1"/>
</dbReference>
<proteinExistence type="inferred from homology"/>
<dbReference type="AlphaFoldDB" id="A0A2P5XWP4"/>
<evidence type="ECO:0000256" key="1">
    <source>
        <dbReference type="ARBA" id="ARBA00010618"/>
    </source>
</evidence>
<dbReference type="PROSITE" id="PS51257">
    <property type="entry name" value="PROKAR_LIPOPROTEIN"/>
    <property type="match status" value="1"/>
</dbReference>
<dbReference type="InterPro" id="IPR041988">
    <property type="entry name" value="Ribosomal_uL24_KOW"/>
</dbReference>
<organism evidence="9 10">
    <name type="scientific">Gossypium barbadense</name>
    <name type="common">Sea Island cotton</name>
    <name type="synonym">Hibiscus barbadensis</name>
    <dbReference type="NCBI Taxonomy" id="3634"/>
    <lineage>
        <taxon>Eukaryota</taxon>
        <taxon>Viridiplantae</taxon>
        <taxon>Streptophyta</taxon>
        <taxon>Embryophyta</taxon>
        <taxon>Tracheophyta</taxon>
        <taxon>Spermatophyta</taxon>
        <taxon>Magnoliopsida</taxon>
        <taxon>eudicotyledons</taxon>
        <taxon>Gunneridae</taxon>
        <taxon>Pentapetalae</taxon>
        <taxon>rosids</taxon>
        <taxon>malvids</taxon>
        <taxon>Malvales</taxon>
        <taxon>Malvaceae</taxon>
        <taxon>Malvoideae</taxon>
        <taxon>Gossypium</taxon>
    </lineage>
</organism>
<dbReference type="CDD" id="cd06089">
    <property type="entry name" value="KOW_RPL26"/>
    <property type="match status" value="1"/>
</dbReference>
<evidence type="ECO:0000259" key="8">
    <source>
        <dbReference type="SMART" id="SM00739"/>
    </source>
</evidence>
<dbReference type="SMART" id="SM00739">
    <property type="entry name" value="KOW"/>
    <property type="match status" value="1"/>
</dbReference>
<dbReference type="InterPro" id="IPR005824">
    <property type="entry name" value="KOW"/>
</dbReference>
<protein>
    <recommendedName>
        <fullName evidence="11">KOW domain-containing protein</fullName>
    </recommendedName>
</protein>
<dbReference type="SMART" id="SM00499">
    <property type="entry name" value="AAI"/>
    <property type="match status" value="1"/>
</dbReference>
<reference evidence="9 10" key="1">
    <citation type="submission" date="2015-01" db="EMBL/GenBank/DDBJ databases">
        <title>Genome of allotetraploid Gossypium barbadense reveals genomic plasticity and fiber elongation in cotton evolution.</title>
        <authorList>
            <person name="Chen X."/>
            <person name="Liu X."/>
            <person name="Zhao B."/>
            <person name="Zheng H."/>
            <person name="Hu Y."/>
            <person name="Lu G."/>
            <person name="Yang C."/>
            <person name="Chen J."/>
            <person name="Shan C."/>
            <person name="Zhang L."/>
            <person name="Zhou Y."/>
            <person name="Wang L."/>
            <person name="Guo W."/>
            <person name="Bai Y."/>
            <person name="Ruan J."/>
            <person name="Shangguan X."/>
            <person name="Mao Y."/>
            <person name="Jiang J."/>
            <person name="Zhu Y."/>
            <person name="Lei J."/>
            <person name="Kang H."/>
            <person name="Chen S."/>
            <person name="He X."/>
            <person name="Wang R."/>
            <person name="Wang Y."/>
            <person name="Chen J."/>
            <person name="Wang L."/>
            <person name="Yu S."/>
            <person name="Wang B."/>
            <person name="Wei J."/>
            <person name="Song S."/>
            <person name="Lu X."/>
            <person name="Gao Z."/>
            <person name="Gu W."/>
            <person name="Deng X."/>
            <person name="Ma D."/>
            <person name="Wang S."/>
            <person name="Liang W."/>
            <person name="Fang L."/>
            <person name="Cai C."/>
            <person name="Zhu X."/>
            <person name="Zhou B."/>
            <person name="Zhang Y."/>
            <person name="Chen Z."/>
            <person name="Xu S."/>
            <person name="Zhu R."/>
            <person name="Wang S."/>
            <person name="Zhang T."/>
            <person name="Zhao G."/>
        </authorList>
    </citation>
    <scope>NUCLEOTIDE SEQUENCE [LARGE SCALE GENOMIC DNA]</scope>
    <source>
        <strain evidence="10">cv. Xinhai21</strain>
        <tissue evidence="9">Leaf</tissue>
    </source>
</reference>
<feature type="chain" id="PRO_5015190644" description="KOW domain-containing protein" evidence="6">
    <location>
        <begin position="24"/>
        <end position="405"/>
    </location>
</feature>
<evidence type="ECO:0000313" key="10">
    <source>
        <dbReference type="Proteomes" id="UP000239757"/>
    </source>
</evidence>
<keyword evidence="3 4" id="KW-0687">Ribonucleoprotein</keyword>
<sequence>MEGFKVLHLIAILSTLSMVSVNGQISTACSASMISSFTPCLNFITGSSGNGSSSPTQGCCSSLKSLMSTSMDCACLIITASVPFQLPINRTLALSLPRACNMGGVPVQCKASGTPLPAPGQGGELSSRVVKVGDRKGKIVLGVRNAWWSIRTAWGLSHPEECPVPFLLPPTLAPAAASPLSPGASEASTPESDTPLDLAPASPPEAPSATMNPRIRPVLQPSASTPSYVSLPLVLTLLIALGVKIKMGWKAAEKLIRHWKILRGDNVMVIRGKDKGETGIIKRVIRSQNRVIVEGKNLVKKHIKQGQGHEGGIFTVEAPLHASNVQVLDPVTGKPCKVGVKYLEDGTKVRVSRGIGASGSIIPRPEILKIRTTPRPTVAGPKDTPMDLVLQKTYDPKTGVGMPDL</sequence>
<evidence type="ECO:0000256" key="4">
    <source>
        <dbReference type="RuleBase" id="RU003477"/>
    </source>
</evidence>
<dbReference type="PANTHER" id="PTHR12903">
    <property type="entry name" value="MITOCHONDRIAL RIBOSOMAL PROTEIN L24"/>
    <property type="match status" value="1"/>
</dbReference>